<gene>
    <name evidence="1" type="ORF">LY28_03778</name>
</gene>
<evidence type="ECO:0000313" key="1">
    <source>
        <dbReference type="EMBL" id="PYG83893.1"/>
    </source>
</evidence>
<protein>
    <submittedName>
        <fullName evidence="1">Uncharacterized protein</fullName>
    </submittedName>
</protein>
<evidence type="ECO:0000313" key="2">
    <source>
        <dbReference type="Proteomes" id="UP000248132"/>
    </source>
</evidence>
<proteinExistence type="predicted"/>
<dbReference type="RefSeq" id="WP_207658156.1">
    <property type="nucleotide sequence ID" value="NZ_QKMR01000045.1"/>
</dbReference>
<organism evidence="1 2">
    <name type="scientific">Ruminiclostridium sufflavum DSM 19573</name>
    <dbReference type="NCBI Taxonomy" id="1121337"/>
    <lineage>
        <taxon>Bacteria</taxon>
        <taxon>Bacillati</taxon>
        <taxon>Bacillota</taxon>
        <taxon>Clostridia</taxon>
        <taxon>Eubacteriales</taxon>
        <taxon>Oscillospiraceae</taxon>
        <taxon>Ruminiclostridium</taxon>
    </lineage>
</organism>
<reference evidence="1 2" key="1">
    <citation type="submission" date="2018-06" db="EMBL/GenBank/DDBJ databases">
        <title>Genomic Encyclopedia of Type Strains, Phase I: the one thousand microbial genomes (KMG-I) project.</title>
        <authorList>
            <person name="Kyrpides N."/>
        </authorList>
    </citation>
    <scope>NUCLEOTIDE SEQUENCE [LARGE SCALE GENOMIC DNA]</scope>
    <source>
        <strain evidence="1 2">DSM 19573</strain>
    </source>
</reference>
<keyword evidence="2" id="KW-1185">Reference proteome</keyword>
<comment type="caution">
    <text evidence="1">The sequence shown here is derived from an EMBL/GenBank/DDBJ whole genome shotgun (WGS) entry which is preliminary data.</text>
</comment>
<sequence length="113" mass="13145">MNNPLFVKVKEIVTQWIKDKEENFKYVMIETIENTEDRLYVILNFGECMAAIVVAEPDFAPYRFVSFEAGAIVNGIHKIVHTWYDEEGTTIEEIIKNLNNAINVVLEYNNRIC</sequence>
<dbReference type="EMBL" id="QKMR01000045">
    <property type="protein sequence ID" value="PYG83893.1"/>
    <property type="molecule type" value="Genomic_DNA"/>
</dbReference>
<dbReference type="Proteomes" id="UP000248132">
    <property type="component" value="Unassembled WGS sequence"/>
</dbReference>
<accession>A0A318Y0E7</accession>
<dbReference type="AlphaFoldDB" id="A0A318Y0E7"/>
<name>A0A318Y0E7_9FIRM</name>